<comment type="caution">
    <text evidence="2">The sequence shown here is derived from an EMBL/GenBank/DDBJ whole genome shotgun (WGS) entry which is preliminary data.</text>
</comment>
<dbReference type="AlphaFoldDB" id="A0A226ERD2"/>
<sequence length="431" mass="48439">MEPLQMQALQDQLALAQQQLTLAQQQLATAQQQLTLAQQQLATAQQQFILAQQQFTLVQQQLTEAPVQLPAATAPPHDQELLDCWEWDSETGDPIVPPAPVLLAGQGWARYIPQYSFECDGRYFFPTTPLFNEFVDGMHNNEVAEFTVNYQLNVEDGSGRQQNNGRRKSRQSLVCMILKADLKKISVVDDGIGLTITKNNNPLLPWDPPGGANQEFPLRVTINKTPRPVEDIILDINRNARFMITGPGTFSCRESHCVVTSPLLTRSASVQWGTQQHQVCHQQKRYTCRMNDLVYLCHCNACLQLPIPAWTTYIGESYVIVGKNVHARWHNHLLYLTNFGNRNLYTIGSALLDDAVAVILGPPPTPDVHDLLRDIAVHFTCIHADTDRRYTILQQGFGKNAAQRRAAENQWIIQCGNGVYDEQTGFGNLNL</sequence>
<keyword evidence="3" id="KW-1185">Reference proteome</keyword>
<dbReference type="EMBL" id="LNIX01000002">
    <property type="protein sequence ID" value="OXA60193.1"/>
    <property type="molecule type" value="Genomic_DNA"/>
</dbReference>
<accession>A0A226ERD2</accession>
<evidence type="ECO:0000313" key="3">
    <source>
        <dbReference type="Proteomes" id="UP000198287"/>
    </source>
</evidence>
<protein>
    <submittedName>
        <fullName evidence="2">Uncharacterized protein</fullName>
    </submittedName>
</protein>
<evidence type="ECO:0000313" key="2">
    <source>
        <dbReference type="EMBL" id="OXA60193.1"/>
    </source>
</evidence>
<dbReference type="Proteomes" id="UP000198287">
    <property type="component" value="Unassembled WGS sequence"/>
</dbReference>
<organism evidence="2 3">
    <name type="scientific">Folsomia candida</name>
    <name type="common">Springtail</name>
    <dbReference type="NCBI Taxonomy" id="158441"/>
    <lineage>
        <taxon>Eukaryota</taxon>
        <taxon>Metazoa</taxon>
        <taxon>Ecdysozoa</taxon>
        <taxon>Arthropoda</taxon>
        <taxon>Hexapoda</taxon>
        <taxon>Collembola</taxon>
        <taxon>Entomobryomorpha</taxon>
        <taxon>Isotomoidea</taxon>
        <taxon>Isotomidae</taxon>
        <taxon>Proisotominae</taxon>
        <taxon>Folsomia</taxon>
    </lineage>
</organism>
<name>A0A226ERD2_FOLCA</name>
<feature type="coiled-coil region" evidence="1">
    <location>
        <begin position="6"/>
        <end position="47"/>
    </location>
</feature>
<evidence type="ECO:0000256" key="1">
    <source>
        <dbReference type="SAM" id="Coils"/>
    </source>
</evidence>
<reference evidence="2 3" key="1">
    <citation type="submission" date="2015-12" db="EMBL/GenBank/DDBJ databases">
        <title>The genome of Folsomia candida.</title>
        <authorList>
            <person name="Faddeeva A."/>
            <person name="Derks M.F."/>
            <person name="Anvar Y."/>
            <person name="Smit S."/>
            <person name="Van Straalen N."/>
            <person name="Roelofs D."/>
        </authorList>
    </citation>
    <scope>NUCLEOTIDE SEQUENCE [LARGE SCALE GENOMIC DNA]</scope>
    <source>
        <strain evidence="2 3">VU population</strain>
        <tissue evidence="2">Whole body</tissue>
    </source>
</reference>
<dbReference type="OrthoDB" id="5975021at2759"/>
<keyword evidence="1" id="KW-0175">Coiled coil</keyword>
<proteinExistence type="predicted"/>
<gene>
    <name evidence="2" type="ORF">Fcan01_04616</name>
</gene>